<name>A0AAD9AA52_9PEZI</name>
<reference evidence="1" key="1">
    <citation type="submission" date="2023-01" db="EMBL/GenBank/DDBJ databases">
        <title>Colletotrichum chrysophilum M932 genome sequence.</title>
        <authorList>
            <person name="Baroncelli R."/>
        </authorList>
    </citation>
    <scope>NUCLEOTIDE SEQUENCE</scope>
    <source>
        <strain evidence="1">M932</strain>
    </source>
</reference>
<comment type="caution">
    <text evidence="1">The sequence shown here is derived from an EMBL/GenBank/DDBJ whole genome shotgun (WGS) entry which is preliminary data.</text>
</comment>
<evidence type="ECO:0000313" key="1">
    <source>
        <dbReference type="EMBL" id="KAK1844328.1"/>
    </source>
</evidence>
<dbReference type="Proteomes" id="UP001243330">
    <property type="component" value="Unassembled WGS sequence"/>
</dbReference>
<dbReference type="EMBL" id="JAQOWY010000316">
    <property type="protein sequence ID" value="KAK1844328.1"/>
    <property type="molecule type" value="Genomic_DNA"/>
</dbReference>
<dbReference type="AlphaFoldDB" id="A0AAD9AA52"/>
<sequence length="90" mass="10183">MTWVWQQLQRGPSGHELRSIPNPITAEISNGYSDLQRPITSISTVPYEFQMRRRDPKSGCEALEQNHDSSPCLGFGTRSVRAGTRLERPV</sequence>
<accession>A0AAD9AA52</accession>
<proteinExistence type="predicted"/>
<protein>
    <submittedName>
        <fullName evidence="1">Uncharacterized protein</fullName>
    </submittedName>
</protein>
<gene>
    <name evidence="1" type="ORF">CCHR01_13043</name>
</gene>
<organism evidence="1 2">
    <name type="scientific">Colletotrichum chrysophilum</name>
    <dbReference type="NCBI Taxonomy" id="1836956"/>
    <lineage>
        <taxon>Eukaryota</taxon>
        <taxon>Fungi</taxon>
        <taxon>Dikarya</taxon>
        <taxon>Ascomycota</taxon>
        <taxon>Pezizomycotina</taxon>
        <taxon>Sordariomycetes</taxon>
        <taxon>Hypocreomycetidae</taxon>
        <taxon>Glomerellales</taxon>
        <taxon>Glomerellaceae</taxon>
        <taxon>Colletotrichum</taxon>
        <taxon>Colletotrichum gloeosporioides species complex</taxon>
    </lineage>
</organism>
<evidence type="ECO:0000313" key="2">
    <source>
        <dbReference type="Proteomes" id="UP001243330"/>
    </source>
</evidence>
<keyword evidence="2" id="KW-1185">Reference proteome</keyword>